<evidence type="ECO:0000256" key="1">
    <source>
        <dbReference type="SAM" id="MobiDB-lite"/>
    </source>
</evidence>
<dbReference type="EMBL" id="MU842844">
    <property type="protein sequence ID" value="KAK2031088.1"/>
    <property type="molecule type" value="Genomic_DNA"/>
</dbReference>
<feature type="region of interest" description="Disordered" evidence="1">
    <location>
        <begin position="389"/>
        <end position="426"/>
    </location>
</feature>
<evidence type="ECO:0000313" key="2">
    <source>
        <dbReference type="EMBL" id="KAK2031088.1"/>
    </source>
</evidence>
<evidence type="ECO:0008006" key="4">
    <source>
        <dbReference type="Google" id="ProtNLM"/>
    </source>
</evidence>
<reference evidence="2" key="1">
    <citation type="submission" date="2021-06" db="EMBL/GenBank/DDBJ databases">
        <title>Comparative genomics, transcriptomics and evolutionary studies reveal genomic signatures of adaptation to plant cell wall in hemibiotrophic fungi.</title>
        <authorList>
            <consortium name="DOE Joint Genome Institute"/>
            <person name="Baroncelli R."/>
            <person name="Diaz J.F."/>
            <person name="Benocci T."/>
            <person name="Peng M."/>
            <person name="Battaglia E."/>
            <person name="Haridas S."/>
            <person name="Andreopoulos W."/>
            <person name="Labutti K."/>
            <person name="Pangilinan J."/>
            <person name="Floch G.L."/>
            <person name="Makela M.R."/>
            <person name="Henrissat B."/>
            <person name="Grigoriev I.V."/>
            <person name="Crouch J.A."/>
            <person name="De Vries R.P."/>
            <person name="Sukno S.A."/>
            <person name="Thon M.R."/>
        </authorList>
    </citation>
    <scope>NUCLEOTIDE SEQUENCE</scope>
    <source>
        <strain evidence="2">MAFF235873</strain>
    </source>
</reference>
<dbReference type="PANTHER" id="PTHR13379">
    <property type="entry name" value="UNCHARACTERIZED DUF1308"/>
    <property type="match status" value="1"/>
</dbReference>
<feature type="region of interest" description="Disordered" evidence="1">
    <location>
        <begin position="541"/>
        <end position="586"/>
    </location>
</feature>
<name>A0AAD9HLJ3_9PEZI</name>
<dbReference type="Proteomes" id="UP001232148">
    <property type="component" value="Unassembled WGS sequence"/>
</dbReference>
<dbReference type="AlphaFoldDB" id="A0AAD9HLJ3"/>
<accession>A0AAD9HLJ3</accession>
<evidence type="ECO:0000313" key="3">
    <source>
        <dbReference type="Proteomes" id="UP001232148"/>
    </source>
</evidence>
<gene>
    <name evidence="2" type="ORF">LX32DRAFT_614256</name>
</gene>
<proteinExistence type="predicted"/>
<sequence length="586" mass="65208">MAVFPQFGPDPDTTLLQQCQFIIHRITVLFDELQQLKSAIERRPASGHKPVSWNQAVPGLGLFERLIVSEKKHLEKMVQSYSADAEEQADLEALDSKMRLRLDASNYKFYETVWEVTKRCSDLAGMRRELSCKTTQGKAVNAVIDLVVNGGETWIKVVTTTERRLFYEMADAGWDWDEDFTDEGADDAMLEILRDETEDSIEVAKFARHMVSAARTSYQDYRRPRVRILMSRIREGENAAVDHLLRLVRKMGTDEVELVVETANNVPGGGGGILTDPTPPLDEAIANLVHTDYFKDFTTTLNVDCSVFMALSSDFSHMAIGPDSALLRSKQHRIDATDEVENGPRLANTLYPALAGRRLVCTREAADTFFKIVYGIGTESEQARTRIIFDQQRGGGDDADDDDDNKDKDDSGGNARTPEASEADRARRVDALQKLSAHPVPADLRLPIEIVGSVSWDDARRMVARGELPEVALAAGRKGSGLNAMNVSSFLYGWQAGLTTVTSNWEAAKRLRTVIETNRVTGTEVGPHIWRVPFSRKLLARPKVGPGSGRLKSRQERRVEKDKSLQSWADSEQTDGAGVEDLAAHE</sequence>
<organism evidence="2 3">
    <name type="scientific">Colletotrichum zoysiae</name>
    <dbReference type="NCBI Taxonomy" id="1216348"/>
    <lineage>
        <taxon>Eukaryota</taxon>
        <taxon>Fungi</taxon>
        <taxon>Dikarya</taxon>
        <taxon>Ascomycota</taxon>
        <taxon>Pezizomycotina</taxon>
        <taxon>Sordariomycetes</taxon>
        <taxon>Hypocreomycetidae</taxon>
        <taxon>Glomerellales</taxon>
        <taxon>Glomerellaceae</taxon>
        <taxon>Colletotrichum</taxon>
        <taxon>Colletotrichum graminicola species complex</taxon>
    </lineage>
</organism>
<dbReference type="PANTHER" id="PTHR13379:SF0">
    <property type="entry name" value="UPF0415 PROTEIN C7ORF25"/>
    <property type="match status" value="1"/>
</dbReference>
<feature type="compositionally biased region" description="Basic and acidic residues" evidence="1">
    <location>
        <begin position="553"/>
        <end position="564"/>
    </location>
</feature>
<keyword evidence="3" id="KW-1185">Reference proteome</keyword>
<comment type="caution">
    <text evidence="2">The sequence shown here is derived from an EMBL/GenBank/DDBJ whole genome shotgun (WGS) entry which is preliminary data.</text>
</comment>
<protein>
    <recommendedName>
        <fullName evidence="4">DUF1308 domain-containing protein</fullName>
    </recommendedName>
</protein>